<evidence type="ECO:0000259" key="6">
    <source>
        <dbReference type="Pfam" id="PF12759"/>
    </source>
</evidence>
<dbReference type="InterPro" id="IPR024431">
    <property type="entry name" value="InsA_HTH_dom"/>
</dbReference>
<evidence type="ECO:0000256" key="2">
    <source>
        <dbReference type="ARBA" id="ARBA00006212"/>
    </source>
</evidence>
<evidence type="ECO:0000313" key="8">
    <source>
        <dbReference type="Proteomes" id="UP001058553"/>
    </source>
</evidence>
<proteinExistence type="inferred from homology"/>
<sequence>MLFYYCKRLAPGVICMKMGDIACPRCSESARIRRNGRSASGIQRYRCQGCLKTFQLHFYYAGSSPNMQKTIIEMMNDGSEQRDIARKLGVSLETVLRHLKDLRLNKP</sequence>
<dbReference type="RefSeq" id="WP_081441635.1">
    <property type="nucleotide sequence ID" value="NZ_CP103445.1"/>
</dbReference>
<evidence type="ECO:0000256" key="3">
    <source>
        <dbReference type="ARBA" id="ARBA00022578"/>
    </source>
</evidence>
<keyword evidence="4" id="KW-0233">DNA recombination</keyword>
<evidence type="ECO:0000313" key="7">
    <source>
        <dbReference type="EMBL" id="UWS33634.1"/>
    </source>
</evidence>
<feature type="domain" description="Insertion element IS1 protein InsA helix-turn-helix" evidence="6">
    <location>
        <begin position="58"/>
        <end position="101"/>
    </location>
</feature>
<name>A0ABY5X9E8_ERWPY</name>
<comment type="function">
    <text evidence="1">Absolutely required for transposition of IS1.</text>
</comment>
<dbReference type="EMBL" id="CP103445">
    <property type="protein sequence ID" value="UWS33634.1"/>
    <property type="molecule type" value="Genomic_DNA"/>
</dbReference>
<dbReference type="InterPro" id="IPR051252">
    <property type="entry name" value="IS1_transposase_InsA"/>
</dbReference>
<dbReference type="Pfam" id="PF12759">
    <property type="entry name" value="HTH_Tnp_IS1"/>
    <property type="match status" value="1"/>
</dbReference>
<reference evidence="7" key="1">
    <citation type="submission" date="2022-07" db="EMBL/GenBank/DDBJ databases">
        <title>Genetic diversity of Erwinia pyrifoliae.</title>
        <authorList>
            <person name="Park D.S."/>
            <person name="Ham H."/>
        </authorList>
    </citation>
    <scope>NUCLEOTIDE SEQUENCE</scope>
    <source>
        <strain evidence="7">CP201486</strain>
    </source>
</reference>
<dbReference type="Gene3D" id="1.10.10.60">
    <property type="entry name" value="Homeodomain-like"/>
    <property type="match status" value="1"/>
</dbReference>
<gene>
    <name evidence="7" type="ORF">NYP84_19135</name>
</gene>
<accession>A0ABY5X9E8</accession>
<feature type="domain" description="InsA N-terminal zinc ribbon" evidence="5">
    <location>
        <begin position="20"/>
        <end position="50"/>
    </location>
</feature>
<comment type="similarity">
    <text evidence="2">Belongs to the IS1 elements InsA family.</text>
</comment>
<dbReference type="Proteomes" id="UP001058553">
    <property type="component" value="Chromosome"/>
</dbReference>
<dbReference type="Pfam" id="PF03811">
    <property type="entry name" value="Zn_ribbon_InsA"/>
    <property type="match status" value="1"/>
</dbReference>
<organism evidence="7 8">
    <name type="scientific">Erwinia pyrifoliae</name>
    <dbReference type="NCBI Taxonomy" id="79967"/>
    <lineage>
        <taxon>Bacteria</taxon>
        <taxon>Pseudomonadati</taxon>
        <taxon>Pseudomonadota</taxon>
        <taxon>Gammaproteobacteria</taxon>
        <taxon>Enterobacterales</taxon>
        <taxon>Erwiniaceae</taxon>
        <taxon>Erwinia</taxon>
    </lineage>
</organism>
<evidence type="ECO:0000256" key="4">
    <source>
        <dbReference type="ARBA" id="ARBA00023172"/>
    </source>
</evidence>
<dbReference type="PANTHER" id="PTHR47923">
    <property type="entry name" value="INSERTION ELEMENT IS1 1 PROTEIN INSA-RELATED"/>
    <property type="match status" value="1"/>
</dbReference>
<evidence type="ECO:0000256" key="1">
    <source>
        <dbReference type="ARBA" id="ARBA00004091"/>
    </source>
</evidence>
<keyword evidence="8" id="KW-1185">Reference proteome</keyword>
<protein>
    <submittedName>
        <fullName evidence="7">IS1-like element transposase</fullName>
    </submittedName>
</protein>
<dbReference type="InterPro" id="IPR009057">
    <property type="entry name" value="Homeodomain-like_sf"/>
</dbReference>
<dbReference type="InterPro" id="IPR003220">
    <property type="entry name" value="InsA_N_dom_Znf"/>
</dbReference>
<dbReference type="SUPFAM" id="SSF46689">
    <property type="entry name" value="Homeodomain-like"/>
    <property type="match status" value="1"/>
</dbReference>
<evidence type="ECO:0000259" key="5">
    <source>
        <dbReference type="Pfam" id="PF03811"/>
    </source>
</evidence>
<dbReference type="PANTHER" id="PTHR47923:SF1">
    <property type="entry name" value="INSERTION ELEMENT IS1 1 PROTEIN INSA-RELATED"/>
    <property type="match status" value="1"/>
</dbReference>
<keyword evidence="3" id="KW-0815">Transposition</keyword>